<accession>A0A4V0Z1F7</accession>
<dbReference type="Pfam" id="PF19876">
    <property type="entry name" value="DUF6349"/>
    <property type="match status" value="1"/>
</dbReference>
<feature type="region of interest" description="Disordered" evidence="1">
    <location>
        <begin position="94"/>
        <end position="132"/>
    </location>
</feature>
<dbReference type="Proteomes" id="UP000289260">
    <property type="component" value="Chromosome"/>
</dbReference>
<reference evidence="2 3" key="1">
    <citation type="submission" date="2019-02" db="EMBL/GenBank/DDBJ databases">
        <authorList>
            <person name="Sun L."/>
            <person name="Pan D."/>
            <person name="Wu X."/>
        </authorList>
    </citation>
    <scope>NUCLEOTIDE SEQUENCE [LARGE SCALE GENOMIC DNA]</scope>
    <source>
        <strain evidence="2 3">JW-1</strain>
    </source>
</reference>
<evidence type="ECO:0000313" key="2">
    <source>
        <dbReference type="EMBL" id="QBE48249.1"/>
    </source>
</evidence>
<sequence length="132" mass="14413">MSNTENDVVEAWHDHGVPGWRELPIIPAQIRVSDGSGGLTKIARAWIAKHYPTHMQIPGAPIITERARYATRHVNGRSPWGGYDIASVALDRSDPELERLEPPPHRAGATALEAAPPRRPAGTHKSPAVLSR</sequence>
<dbReference type="OrthoDB" id="4087418at2"/>
<keyword evidence="3" id="KW-1185">Reference proteome</keyword>
<protein>
    <submittedName>
        <fullName evidence="2">Uncharacterized protein</fullName>
    </submittedName>
</protein>
<dbReference type="AlphaFoldDB" id="A0A4V0Z1F7"/>
<feature type="compositionally biased region" description="Basic and acidic residues" evidence="1">
    <location>
        <begin position="94"/>
        <end position="104"/>
    </location>
</feature>
<gene>
    <name evidence="2" type="ORF">EVS81_04880</name>
</gene>
<evidence type="ECO:0000313" key="3">
    <source>
        <dbReference type="Proteomes" id="UP000289260"/>
    </source>
</evidence>
<dbReference type="EMBL" id="CP035806">
    <property type="protein sequence ID" value="QBE48249.1"/>
    <property type="molecule type" value="Genomic_DNA"/>
</dbReference>
<proteinExistence type="predicted"/>
<evidence type="ECO:0000256" key="1">
    <source>
        <dbReference type="SAM" id="MobiDB-lite"/>
    </source>
</evidence>
<dbReference type="InterPro" id="IPR045930">
    <property type="entry name" value="DUF6349"/>
</dbReference>
<name>A0A4V0Z1F7_9MICO</name>
<dbReference type="KEGG" id="ltr:EVS81_04880"/>
<organism evidence="2 3">
    <name type="scientific">Leucobacter triazinivorans</name>
    <dbReference type="NCBI Taxonomy" id="1784719"/>
    <lineage>
        <taxon>Bacteria</taxon>
        <taxon>Bacillati</taxon>
        <taxon>Actinomycetota</taxon>
        <taxon>Actinomycetes</taxon>
        <taxon>Micrococcales</taxon>
        <taxon>Microbacteriaceae</taxon>
        <taxon>Leucobacter</taxon>
    </lineage>
</organism>